<dbReference type="EMBL" id="JACHNU010000001">
    <property type="protein sequence ID" value="MBB4662085.1"/>
    <property type="molecule type" value="Genomic_DNA"/>
</dbReference>
<dbReference type="RefSeq" id="WP_183340797.1">
    <property type="nucleotide sequence ID" value="NZ_JACHNU010000001.1"/>
</dbReference>
<feature type="transmembrane region" description="Helical" evidence="2">
    <location>
        <begin position="230"/>
        <end position="249"/>
    </location>
</feature>
<comment type="caution">
    <text evidence="3">The sequence shown here is derived from an EMBL/GenBank/DDBJ whole genome shotgun (WGS) entry which is preliminary data.</text>
</comment>
<organism evidence="3 4">
    <name type="scientific">Conexibacter arvalis</name>
    <dbReference type="NCBI Taxonomy" id="912552"/>
    <lineage>
        <taxon>Bacteria</taxon>
        <taxon>Bacillati</taxon>
        <taxon>Actinomycetota</taxon>
        <taxon>Thermoleophilia</taxon>
        <taxon>Solirubrobacterales</taxon>
        <taxon>Conexibacteraceae</taxon>
        <taxon>Conexibacter</taxon>
    </lineage>
</organism>
<reference evidence="3 4" key="1">
    <citation type="submission" date="2020-08" db="EMBL/GenBank/DDBJ databases">
        <title>Genomic Encyclopedia of Archaeal and Bacterial Type Strains, Phase II (KMG-II): from individual species to whole genera.</title>
        <authorList>
            <person name="Goeker M."/>
        </authorList>
    </citation>
    <scope>NUCLEOTIDE SEQUENCE [LARGE SCALE GENOMIC DNA]</scope>
    <source>
        <strain evidence="3 4">DSM 23288</strain>
    </source>
</reference>
<feature type="region of interest" description="Disordered" evidence="1">
    <location>
        <begin position="153"/>
        <end position="210"/>
    </location>
</feature>
<dbReference type="PANTHER" id="PTHR38588">
    <property type="entry name" value="BLL0334 PROTEIN"/>
    <property type="match status" value="1"/>
</dbReference>
<keyword evidence="4" id="KW-1185">Reference proteome</keyword>
<dbReference type="PANTHER" id="PTHR38588:SF1">
    <property type="entry name" value="BLL0334 PROTEIN"/>
    <property type="match status" value="1"/>
</dbReference>
<evidence type="ECO:0000313" key="4">
    <source>
        <dbReference type="Proteomes" id="UP000585272"/>
    </source>
</evidence>
<dbReference type="CDD" id="cd07823">
    <property type="entry name" value="SRPBCC_5"/>
    <property type="match status" value="1"/>
</dbReference>
<name>A0A840ICM3_9ACTN</name>
<keyword evidence="2" id="KW-1133">Transmembrane helix</keyword>
<dbReference type="Pfam" id="PF06240">
    <property type="entry name" value="COXG"/>
    <property type="match status" value="1"/>
</dbReference>
<dbReference type="SUPFAM" id="SSF55961">
    <property type="entry name" value="Bet v1-like"/>
    <property type="match status" value="1"/>
</dbReference>
<sequence>MRFENGFAVDAPAEEVWAALLDVERVAPCMPGAEVLERTGEDAYKVGIRVKVGPITMRYRGNVKIAERDEDAHVATMRAKAREARGQGAADATVRMALAQEDGHTRATLATDLQLSGRAAGMGRGVIADVAARLIERFADNLAEMLEGEPAELAAAPEPPAPPPGAAPPGAGPPGVAPPHAAPPEAAPPLGAAPPPHAAPPRPAAAQESLPAGELAAGVIAGRLGRPATLLAATAGVAAVGAGIGYLLGRRRA</sequence>
<evidence type="ECO:0000256" key="1">
    <source>
        <dbReference type="SAM" id="MobiDB-lite"/>
    </source>
</evidence>
<protein>
    <submittedName>
        <fullName evidence="3">Carbon monoxide dehydrogenase subunit G</fullName>
    </submittedName>
</protein>
<dbReference type="Gene3D" id="3.30.530.20">
    <property type="match status" value="1"/>
</dbReference>
<dbReference type="Proteomes" id="UP000585272">
    <property type="component" value="Unassembled WGS sequence"/>
</dbReference>
<proteinExistence type="predicted"/>
<evidence type="ECO:0000313" key="3">
    <source>
        <dbReference type="EMBL" id="MBB4662085.1"/>
    </source>
</evidence>
<dbReference type="InterPro" id="IPR010419">
    <property type="entry name" value="CO_DH_gsu"/>
</dbReference>
<gene>
    <name evidence="3" type="ORF">BDZ31_001658</name>
</gene>
<evidence type="ECO:0000256" key="2">
    <source>
        <dbReference type="SAM" id="Phobius"/>
    </source>
</evidence>
<keyword evidence="2" id="KW-0812">Transmembrane</keyword>
<feature type="compositionally biased region" description="Pro residues" evidence="1">
    <location>
        <begin position="157"/>
        <end position="203"/>
    </location>
</feature>
<keyword evidence="2" id="KW-0472">Membrane</keyword>
<dbReference type="InterPro" id="IPR023393">
    <property type="entry name" value="START-like_dom_sf"/>
</dbReference>
<dbReference type="AlphaFoldDB" id="A0A840ICM3"/>
<accession>A0A840ICM3</accession>